<proteinExistence type="predicted"/>
<feature type="transmembrane region" description="Helical" evidence="1">
    <location>
        <begin position="15"/>
        <end position="36"/>
    </location>
</feature>
<keyword evidence="3" id="KW-1185">Reference proteome</keyword>
<evidence type="ECO:0000313" key="2">
    <source>
        <dbReference type="EMBL" id="RMX39215.1"/>
    </source>
</evidence>
<protein>
    <submittedName>
        <fullName evidence="2">Uncharacterized protein</fullName>
    </submittedName>
</protein>
<accession>A0A3M6TCS9</accession>
<comment type="caution">
    <text evidence="2">The sequence shown here is derived from an EMBL/GenBank/DDBJ whole genome shotgun (WGS) entry which is preliminary data.</text>
</comment>
<sequence>MINDRINLLSGRSSAGYALVTAIKTVAILFVIILAVQGVFHLPYYFCGLCGYFVVVSCVNITLMKIWVIFKWVLCFIWNVFPEPIRAIRSCLRLLVTRLLFFIFLEWKKFLATVFIVQHSENDDALALNCETVFAFTAVAPLAVVLTVLLSVAWNDESNGDFLLCHDRSRRKQEEVKVINEVLQVAEGRVRNREKIDIGSTRKQKSRRKKKEVKVTNKALKIVERQVRNEEKMNLESSGEFLLCQDFPYGALQVVEGRDLYSFLELESNGDFLLYYDRVLGFVNCTRNCLSFSEELAIKGENESYKRSAAGNEGTRSRQREKGRRKYKEAELTFVLRVEDLGIILDSNMSFNDHIFSLSSSLLSVLCQIKRVRHLFSREQTVLLFHCLGRNIKDQSSQAAADLKLCSTHFDKTRRFYHKTPVLKELGWLTNEKLLNLRNVTIYDIQIF</sequence>
<name>A0A3M6TCS9_POCDA</name>
<dbReference type="AlphaFoldDB" id="A0A3M6TCS9"/>
<evidence type="ECO:0000256" key="1">
    <source>
        <dbReference type="SAM" id="Phobius"/>
    </source>
</evidence>
<evidence type="ECO:0000313" key="3">
    <source>
        <dbReference type="Proteomes" id="UP000275408"/>
    </source>
</evidence>
<dbReference type="EMBL" id="RCHS01003846">
    <property type="protein sequence ID" value="RMX39215.1"/>
    <property type="molecule type" value="Genomic_DNA"/>
</dbReference>
<gene>
    <name evidence="2" type="ORF">pdam_00016202</name>
</gene>
<feature type="transmembrane region" description="Helical" evidence="1">
    <location>
        <begin position="126"/>
        <end position="154"/>
    </location>
</feature>
<keyword evidence="1" id="KW-1133">Transmembrane helix</keyword>
<keyword evidence="1" id="KW-0812">Transmembrane</keyword>
<dbReference type="Proteomes" id="UP000275408">
    <property type="component" value="Unassembled WGS sequence"/>
</dbReference>
<organism evidence="2 3">
    <name type="scientific">Pocillopora damicornis</name>
    <name type="common">Cauliflower coral</name>
    <name type="synonym">Millepora damicornis</name>
    <dbReference type="NCBI Taxonomy" id="46731"/>
    <lineage>
        <taxon>Eukaryota</taxon>
        <taxon>Metazoa</taxon>
        <taxon>Cnidaria</taxon>
        <taxon>Anthozoa</taxon>
        <taxon>Hexacorallia</taxon>
        <taxon>Scleractinia</taxon>
        <taxon>Astrocoeniina</taxon>
        <taxon>Pocilloporidae</taxon>
        <taxon>Pocillopora</taxon>
    </lineage>
</organism>
<feature type="transmembrane region" description="Helical" evidence="1">
    <location>
        <begin position="42"/>
        <end position="59"/>
    </location>
</feature>
<keyword evidence="1" id="KW-0472">Membrane</keyword>
<reference evidence="2 3" key="1">
    <citation type="journal article" date="2018" name="Sci. Rep.">
        <title>Comparative analysis of the Pocillopora damicornis genome highlights role of immune system in coral evolution.</title>
        <authorList>
            <person name="Cunning R."/>
            <person name="Bay R.A."/>
            <person name="Gillette P."/>
            <person name="Baker A.C."/>
            <person name="Traylor-Knowles N."/>
        </authorList>
    </citation>
    <scope>NUCLEOTIDE SEQUENCE [LARGE SCALE GENOMIC DNA]</scope>
    <source>
        <strain evidence="2">RSMAS</strain>
        <tissue evidence="2">Whole animal</tissue>
    </source>
</reference>